<evidence type="ECO:0000256" key="3">
    <source>
        <dbReference type="ARBA" id="ARBA00022692"/>
    </source>
</evidence>
<dbReference type="AlphaFoldDB" id="A0A4S4NKY9"/>
<keyword evidence="2" id="KW-1003">Cell membrane</keyword>
<dbReference type="Pfam" id="PF01810">
    <property type="entry name" value="LysE"/>
    <property type="match status" value="1"/>
</dbReference>
<dbReference type="InterPro" id="IPR001123">
    <property type="entry name" value="LeuE-type"/>
</dbReference>
<accession>A0A4S4NKY9</accession>
<evidence type="ECO:0008006" key="9">
    <source>
        <dbReference type="Google" id="ProtNLM"/>
    </source>
</evidence>
<reference evidence="7 8" key="1">
    <citation type="submission" date="2019-04" db="EMBL/GenBank/DDBJ databases">
        <title>Lewinella litorea sp. nov., isolated from a marine sand.</title>
        <authorList>
            <person name="Yoon J.-H."/>
        </authorList>
    </citation>
    <scope>NUCLEOTIDE SEQUENCE [LARGE SCALE GENOMIC DNA]</scope>
    <source>
        <strain evidence="7 8">HSMS-39</strain>
    </source>
</reference>
<dbReference type="RefSeq" id="WP_136457947.1">
    <property type="nucleotide sequence ID" value="NZ_SRSF01000002.1"/>
</dbReference>
<keyword evidence="4 6" id="KW-1133">Transmembrane helix</keyword>
<feature type="transmembrane region" description="Helical" evidence="6">
    <location>
        <begin position="152"/>
        <end position="169"/>
    </location>
</feature>
<dbReference type="GO" id="GO:0005886">
    <property type="term" value="C:plasma membrane"/>
    <property type="evidence" value="ECO:0007669"/>
    <property type="project" value="UniProtKB-SubCell"/>
</dbReference>
<evidence type="ECO:0000313" key="7">
    <source>
        <dbReference type="EMBL" id="THH40564.1"/>
    </source>
</evidence>
<dbReference type="Proteomes" id="UP000308528">
    <property type="component" value="Unassembled WGS sequence"/>
</dbReference>
<feature type="transmembrane region" description="Helical" evidence="6">
    <location>
        <begin position="78"/>
        <end position="95"/>
    </location>
</feature>
<comment type="subcellular location">
    <subcellularLocation>
        <location evidence="1">Cell membrane</location>
        <topology evidence="1">Multi-pass membrane protein</topology>
    </subcellularLocation>
</comment>
<evidence type="ECO:0000256" key="5">
    <source>
        <dbReference type="ARBA" id="ARBA00023136"/>
    </source>
</evidence>
<dbReference type="EMBL" id="SRSF01000002">
    <property type="protein sequence ID" value="THH40564.1"/>
    <property type="molecule type" value="Genomic_DNA"/>
</dbReference>
<protein>
    <recommendedName>
        <fullName evidence="9">Lysine transporter LysE</fullName>
    </recommendedName>
</protein>
<proteinExistence type="predicted"/>
<comment type="caution">
    <text evidence="7">The sequence shown here is derived from an EMBL/GenBank/DDBJ whole genome shotgun (WGS) entry which is preliminary data.</text>
</comment>
<evidence type="ECO:0000256" key="6">
    <source>
        <dbReference type="SAM" id="Phobius"/>
    </source>
</evidence>
<evidence type="ECO:0000313" key="8">
    <source>
        <dbReference type="Proteomes" id="UP000308528"/>
    </source>
</evidence>
<name>A0A4S4NKY9_9BACT</name>
<keyword evidence="5 6" id="KW-0472">Membrane</keyword>
<dbReference type="OrthoDB" id="1451945at2"/>
<dbReference type="GO" id="GO:0006865">
    <property type="term" value="P:amino acid transport"/>
    <property type="evidence" value="ECO:0007669"/>
    <property type="project" value="InterPro"/>
</dbReference>
<evidence type="ECO:0000256" key="2">
    <source>
        <dbReference type="ARBA" id="ARBA00022475"/>
    </source>
</evidence>
<keyword evidence="3 6" id="KW-0812">Transmembrane</keyword>
<evidence type="ECO:0000256" key="4">
    <source>
        <dbReference type="ARBA" id="ARBA00022989"/>
    </source>
</evidence>
<sequence>MELLTAVLIGLAAAAGATFFPGMLNMTSVNVSLRAGRRAGYAFAAGMAFTFTAQAGVAIFFANYFTTHPAIIGMLKQWAVVAFLFLAVFFLFKGYRARVAEAAPDGGRYRGSPFLRGILLALMNLLTVPYFFAVGGWLLADDHLSADALGRLGFMLGAGAGAMLIFGAYARLAEWMQRKALFLTRNINFLLGGLLAILALVQSIRLYG</sequence>
<feature type="transmembrane region" description="Helical" evidence="6">
    <location>
        <begin position="115"/>
        <end position="140"/>
    </location>
</feature>
<keyword evidence="8" id="KW-1185">Reference proteome</keyword>
<feature type="transmembrane region" description="Helical" evidence="6">
    <location>
        <begin position="40"/>
        <end position="66"/>
    </location>
</feature>
<organism evidence="7 8">
    <name type="scientific">Neolewinella litorea</name>
    <dbReference type="NCBI Taxonomy" id="2562452"/>
    <lineage>
        <taxon>Bacteria</taxon>
        <taxon>Pseudomonadati</taxon>
        <taxon>Bacteroidota</taxon>
        <taxon>Saprospiria</taxon>
        <taxon>Saprospirales</taxon>
        <taxon>Lewinellaceae</taxon>
        <taxon>Neolewinella</taxon>
    </lineage>
</organism>
<evidence type="ECO:0000256" key="1">
    <source>
        <dbReference type="ARBA" id="ARBA00004651"/>
    </source>
</evidence>
<gene>
    <name evidence="7" type="ORF">E4021_07475</name>
</gene>
<feature type="transmembrane region" description="Helical" evidence="6">
    <location>
        <begin position="189"/>
        <end position="207"/>
    </location>
</feature>